<evidence type="ECO:0000256" key="2">
    <source>
        <dbReference type="ARBA" id="ARBA00022670"/>
    </source>
</evidence>
<dbReference type="Gene3D" id="2.40.70.10">
    <property type="entry name" value="Acid Proteases"/>
    <property type="match status" value="2"/>
</dbReference>
<dbReference type="PROSITE" id="PS51767">
    <property type="entry name" value="PEPTIDASE_A1"/>
    <property type="match status" value="1"/>
</dbReference>
<feature type="domain" description="Peptidase A1" evidence="8">
    <location>
        <begin position="104"/>
        <end position="421"/>
    </location>
</feature>
<feature type="chain" id="PRO_5042598308" evidence="7">
    <location>
        <begin position="24"/>
        <end position="448"/>
    </location>
</feature>
<dbReference type="EMBL" id="CAUWAG010000018">
    <property type="protein sequence ID" value="CAJ2511774.1"/>
    <property type="molecule type" value="Genomic_DNA"/>
</dbReference>
<evidence type="ECO:0000313" key="9">
    <source>
        <dbReference type="EMBL" id="CAJ2511774.1"/>
    </source>
</evidence>
<dbReference type="InterPro" id="IPR034163">
    <property type="entry name" value="Aspergillopepsin-like_cat_dom"/>
</dbReference>
<dbReference type="PROSITE" id="PS00141">
    <property type="entry name" value="ASP_PROTEASE"/>
    <property type="match status" value="1"/>
</dbReference>
<dbReference type="AlphaFoldDB" id="A0AAI8VW46"/>
<organism evidence="9 10">
    <name type="scientific">Anthostomella pinea</name>
    <dbReference type="NCBI Taxonomy" id="933095"/>
    <lineage>
        <taxon>Eukaryota</taxon>
        <taxon>Fungi</taxon>
        <taxon>Dikarya</taxon>
        <taxon>Ascomycota</taxon>
        <taxon>Pezizomycotina</taxon>
        <taxon>Sordariomycetes</taxon>
        <taxon>Xylariomycetidae</taxon>
        <taxon>Xylariales</taxon>
        <taxon>Xylariaceae</taxon>
        <taxon>Anthostomella</taxon>
    </lineage>
</organism>
<evidence type="ECO:0000259" key="8">
    <source>
        <dbReference type="PROSITE" id="PS51767"/>
    </source>
</evidence>
<keyword evidence="2 6" id="KW-0645">Protease</keyword>
<dbReference type="InterPro" id="IPR033121">
    <property type="entry name" value="PEPTIDASE_A1"/>
</dbReference>
<dbReference type="SUPFAM" id="SSF50630">
    <property type="entry name" value="Acid proteases"/>
    <property type="match status" value="1"/>
</dbReference>
<keyword evidence="7" id="KW-0732">Signal</keyword>
<dbReference type="GO" id="GO:0006508">
    <property type="term" value="P:proteolysis"/>
    <property type="evidence" value="ECO:0007669"/>
    <property type="project" value="UniProtKB-KW"/>
</dbReference>
<keyword evidence="4 6" id="KW-0378">Hydrolase</keyword>
<name>A0AAI8VW46_9PEZI</name>
<evidence type="ECO:0000256" key="5">
    <source>
        <dbReference type="PIRSR" id="PIRSR601461-1"/>
    </source>
</evidence>
<dbReference type="GO" id="GO:0004190">
    <property type="term" value="F:aspartic-type endopeptidase activity"/>
    <property type="evidence" value="ECO:0007669"/>
    <property type="project" value="UniProtKB-KW"/>
</dbReference>
<reference evidence="9" key="1">
    <citation type="submission" date="2023-10" db="EMBL/GenBank/DDBJ databases">
        <authorList>
            <person name="Hackl T."/>
        </authorList>
    </citation>
    <scope>NUCLEOTIDE SEQUENCE</scope>
</reference>
<dbReference type="CDD" id="cd06097">
    <property type="entry name" value="Aspergillopepsin_like"/>
    <property type="match status" value="1"/>
</dbReference>
<comment type="caution">
    <text evidence="9">The sequence shown here is derived from an EMBL/GenBank/DDBJ whole genome shotgun (WGS) entry which is preliminary data.</text>
</comment>
<keyword evidence="10" id="KW-1185">Reference proteome</keyword>
<feature type="active site" evidence="5">
    <location>
        <position position="122"/>
    </location>
</feature>
<dbReference type="Pfam" id="PF00026">
    <property type="entry name" value="Asp"/>
    <property type="match status" value="1"/>
</dbReference>
<comment type="similarity">
    <text evidence="1 6">Belongs to the peptidase A1 family.</text>
</comment>
<feature type="active site" evidence="5">
    <location>
        <position position="308"/>
    </location>
</feature>
<evidence type="ECO:0000256" key="6">
    <source>
        <dbReference type="RuleBase" id="RU000454"/>
    </source>
</evidence>
<feature type="signal peptide" evidence="7">
    <location>
        <begin position="1"/>
        <end position="23"/>
    </location>
</feature>
<dbReference type="InterPro" id="IPR001969">
    <property type="entry name" value="Aspartic_peptidase_AS"/>
</dbReference>
<keyword evidence="3 6" id="KW-0064">Aspartyl protease</keyword>
<dbReference type="PRINTS" id="PR00792">
    <property type="entry name" value="PEPSIN"/>
</dbReference>
<gene>
    <name evidence="9" type="ORF">KHLLAP_LOCUS12242</name>
</gene>
<dbReference type="PANTHER" id="PTHR47966:SF2">
    <property type="entry name" value="ASPERGILLOPEPSIN-1-RELATED"/>
    <property type="match status" value="1"/>
</dbReference>
<evidence type="ECO:0000256" key="1">
    <source>
        <dbReference type="ARBA" id="ARBA00007447"/>
    </source>
</evidence>
<protein>
    <submittedName>
        <fullName evidence="9">Uu.00g073990.m01.CDS01</fullName>
    </submittedName>
</protein>
<evidence type="ECO:0000256" key="7">
    <source>
        <dbReference type="SAM" id="SignalP"/>
    </source>
</evidence>
<dbReference type="InterPro" id="IPR021109">
    <property type="entry name" value="Peptidase_aspartic_dom_sf"/>
</dbReference>
<sequence length="448" mass="48237">MACFSNLLVLLAFWLSLLAPATSTPLLSKADVGKTSSMQFAHNADNPRHGPSEHLRTLKKFNIPIPERLQQVVDEHNAKLAASNKAATDGGGVPTVSNSGDLMWLSPVGVGTPPQQLYVDMDTGSSDSWVFSTDTAKSGVAGQTLWDPSKSSTVVPIKNCTWSILYGDFSNSEGICYQDTFSLGELAIPGMTIESATKVSKMFTESKAMSGLVGLGWSSIKQTEPPQKSLLEFLPDVLANPLFTVDFQHNSTGTMNFGYIDHNLHTSDIDYIGVDNSDGFWAVNSTGFAVGGVPLAYTFQTPKTVILDTGSTLFFAPDAAVDTYFDAIPGANFSYEQYGYVVPCHAQLPDFIWEIGDATGKKVTGHVPGAYIPYQTVSDELCYAGIQSLDTFTGLQGIFGDIFLKSGFFVFDIAGQKLGVATKTLNTSNSKRDLRSELGANMKVVELD</sequence>
<proteinExistence type="inferred from homology"/>
<evidence type="ECO:0000256" key="3">
    <source>
        <dbReference type="ARBA" id="ARBA00022750"/>
    </source>
</evidence>
<dbReference type="PANTHER" id="PTHR47966">
    <property type="entry name" value="BETA-SITE APP-CLEAVING ENZYME, ISOFORM A-RELATED"/>
    <property type="match status" value="1"/>
</dbReference>
<dbReference type="Proteomes" id="UP001295740">
    <property type="component" value="Unassembled WGS sequence"/>
</dbReference>
<evidence type="ECO:0000313" key="10">
    <source>
        <dbReference type="Proteomes" id="UP001295740"/>
    </source>
</evidence>
<evidence type="ECO:0000256" key="4">
    <source>
        <dbReference type="ARBA" id="ARBA00022801"/>
    </source>
</evidence>
<dbReference type="InterPro" id="IPR001461">
    <property type="entry name" value="Aspartic_peptidase_A1"/>
</dbReference>
<accession>A0AAI8VW46</accession>